<dbReference type="CDD" id="cd19086">
    <property type="entry name" value="AKR_AKR11C1"/>
    <property type="match status" value="1"/>
</dbReference>
<name>A0ABW5C6Y1_9BACI</name>
<dbReference type="SUPFAM" id="SSF51430">
    <property type="entry name" value="NAD(P)-linked oxidoreductase"/>
    <property type="match status" value="1"/>
</dbReference>
<comment type="caution">
    <text evidence="2">The sequence shown here is derived from an EMBL/GenBank/DDBJ whole genome shotgun (WGS) entry which is preliminary data.</text>
</comment>
<dbReference type="PANTHER" id="PTHR43312:SF1">
    <property type="entry name" value="NADP-DEPENDENT OXIDOREDUCTASE DOMAIN-CONTAINING PROTEIN"/>
    <property type="match status" value="1"/>
</dbReference>
<reference evidence="3" key="1">
    <citation type="journal article" date="2019" name="Int. J. Syst. Evol. Microbiol.">
        <title>The Global Catalogue of Microorganisms (GCM) 10K type strain sequencing project: providing services to taxonomists for standard genome sequencing and annotation.</title>
        <authorList>
            <consortium name="The Broad Institute Genomics Platform"/>
            <consortium name="The Broad Institute Genome Sequencing Center for Infectious Disease"/>
            <person name="Wu L."/>
            <person name="Ma J."/>
        </authorList>
    </citation>
    <scope>NUCLEOTIDE SEQUENCE [LARGE SCALE GENOMIC DNA]</scope>
    <source>
        <strain evidence="3">CGMCC 1.15474</strain>
    </source>
</reference>
<dbReference type="GO" id="GO:0016491">
    <property type="term" value="F:oxidoreductase activity"/>
    <property type="evidence" value="ECO:0007669"/>
    <property type="project" value="UniProtKB-KW"/>
</dbReference>
<dbReference type="Gene3D" id="3.20.20.100">
    <property type="entry name" value="NADP-dependent oxidoreductase domain"/>
    <property type="match status" value="1"/>
</dbReference>
<sequence length="303" mass="34004">MKYRRLGSTDLKVSVVGVGTWQFGGDWGKDFSQNEVDAILSHAKGLGINLIDTAECYGPHHMSEKFIGDFLSRDRREDWVLASKFGHKWHDNWEHAWSVDAVRVQLEESLKALKTDYIDLYQFHSGPDEVFNNDDLWTMLDKQVQAGKIRNLGISIGANDNIYQTSKATELNAKAIQVVYNRIDQAPEEEVFPSCIEQDLGVLARVPLASGYLSGKYNPGATFSDNVRKNHEQQEIDEKLNLVAKIKEQEVPEGVNMATWALAWCLQHPAVTTVIPGCKSPEQVEANAKAAELIKENHPADIK</sequence>
<dbReference type="Proteomes" id="UP001597318">
    <property type="component" value="Unassembled WGS sequence"/>
</dbReference>
<proteinExistence type="predicted"/>
<keyword evidence="3" id="KW-1185">Reference proteome</keyword>
<evidence type="ECO:0000313" key="3">
    <source>
        <dbReference type="Proteomes" id="UP001597318"/>
    </source>
</evidence>
<dbReference type="RefSeq" id="WP_379053494.1">
    <property type="nucleotide sequence ID" value="NZ_JBHUIK010000008.1"/>
</dbReference>
<gene>
    <name evidence="2" type="ORF">ACFSKK_23800</name>
</gene>
<accession>A0ABW5C6Y1</accession>
<dbReference type="PRINTS" id="PR00069">
    <property type="entry name" value="ALDKETRDTASE"/>
</dbReference>
<feature type="domain" description="NADP-dependent oxidoreductase" evidence="1">
    <location>
        <begin position="16"/>
        <end position="293"/>
    </location>
</feature>
<dbReference type="Pfam" id="PF00248">
    <property type="entry name" value="Aldo_ket_red"/>
    <property type="match status" value="1"/>
</dbReference>
<evidence type="ECO:0000259" key="1">
    <source>
        <dbReference type="Pfam" id="PF00248"/>
    </source>
</evidence>
<dbReference type="InterPro" id="IPR053135">
    <property type="entry name" value="AKR2_Oxidoreductase"/>
</dbReference>
<organism evidence="2 3">
    <name type="scientific">Metabacillus endolithicus</name>
    <dbReference type="NCBI Taxonomy" id="1535204"/>
    <lineage>
        <taxon>Bacteria</taxon>
        <taxon>Bacillati</taxon>
        <taxon>Bacillota</taxon>
        <taxon>Bacilli</taxon>
        <taxon>Bacillales</taxon>
        <taxon>Bacillaceae</taxon>
        <taxon>Metabacillus</taxon>
    </lineage>
</organism>
<dbReference type="InterPro" id="IPR036812">
    <property type="entry name" value="NAD(P)_OxRdtase_dom_sf"/>
</dbReference>
<keyword evidence="2" id="KW-0560">Oxidoreductase</keyword>
<dbReference type="InterPro" id="IPR023210">
    <property type="entry name" value="NADP_OxRdtase_dom"/>
</dbReference>
<protein>
    <submittedName>
        <fullName evidence="2">Aldo/keto reductase</fullName>
        <ecNumber evidence="2">1.1.1.-</ecNumber>
    </submittedName>
</protein>
<dbReference type="EMBL" id="JBHUIK010000008">
    <property type="protein sequence ID" value="MFD2216705.1"/>
    <property type="molecule type" value="Genomic_DNA"/>
</dbReference>
<dbReference type="InterPro" id="IPR020471">
    <property type="entry name" value="AKR"/>
</dbReference>
<dbReference type="PANTHER" id="PTHR43312">
    <property type="entry name" value="D-THREO-ALDOSE 1-DEHYDROGENASE"/>
    <property type="match status" value="1"/>
</dbReference>
<evidence type="ECO:0000313" key="2">
    <source>
        <dbReference type="EMBL" id="MFD2216705.1"/>
    </source>
</evidence>
<dbReference type="EC" id="1.1.1.-" evidence="2"/>